<dbReference type="PANTHER" id="PTHR11070">
    <property type="entry name" value="UVRD / RECB / PCRA DNA HELICASE FAMILY MEMBER"/>
    <property type="match status" value="1"/>
</dbReference>
<keyword evidence="1 5" id="KW-0547">Nucleotide-binding</keyword>
<dbReference type="EMBL" id="CP069362">
    <property type="protein sequence ID" value="WGS65167.1"/>
    <property type="molecule type" value="Genomic_DNA"/>
</dbReference>
<feature type="domain" description="UvrD-like helicase ATP-binding" evidence="6">
    <location>
        <begin position="128"/>
        <end position="416"/>
    </location>
</feature>
<dbReference type="RefSeq" id="WP_280999400.1">
    <property type="nucleotide sequence ID" value="NZ_CP069362.1"/>
</dbReference>
<evidence type="ECO:0000256" key="4">
    <source>
        <dbReference type="ARBA" id="ARBA00022840"/>
    </source>
</evidence>
<dbReference type="InterPro" id="IPR000212">
    <property type="entry name" value="DNA_helicase_UvrD/REP"/>
</dbReference>
<keyword evidence="3 5" id="KW-0347">Helicase</keyword>
<reference evidence="7 8" key="1">
    <citation type="submission" date="2021-02" db="EMBL/GenBank/DDBJ databases">
        <title>Characterization of Marinitoga sp. nov. str. BP5-C20A.</title>
        <authorList>
            <person name="Erauso G."/>
            <person name="Postec A."/>
        </authorList>
    </citation>
    <scope>NUCLEOTIDE SEQUENCE [LARGE SCALE GENOMIC DNA]</scope>
    <source>
        <strain evidence="7 8">BP5-C20A</strain>
    </source>
</reference>
<evidence type="ECO:0000256" key="2">
    <source>
        <dbReference type="ARBA" id="ARBA00022801"/>
    </source>
</evidence>
<keyword evidence="4 5" id="KW-0067">ATP-binding</keyword>
<evidence type="ECO:0000313" key="7">
    <source>
        <dbReference type="EMBL" id="WGS65167.1"/>
    </source>
</evidence>
<dbReference type="PROSITE" id="PS51198">
    <property type="entry name" value="UVRD_HELICASE_ATP_BIND"/>
    <property type="match status" value="1"/>
</dbReference>
<dbReference type="InterPro" id="IPR027417">
    <property type="entry name" value="P-loop_NTPase"/>
</dbReference>
<evidence type="ECO:0000313" key="8">
    <source>
        <dbReference type="Proteomes" id="UP001232493"/>
    </source>
</evidence>
<evidence type="ECO:0000256" key="3">
    <source>
        <dbReference type="ARBA" id="ARBA00022806"/>
    </source>
</evidence>
<name>A0ABY8PR86_9BACT</name>
<accession>A0ABY8PR86</accession>
<keyword evidence="8" id="KW-1185">Reference proteome</keyword>
<dbReference type="InterPro" id="IPR014016">
    <property type="entry name" value="UvrD-like_ATP-bd"/>
</dbReference>
<evidence type="ECO:0000259" key="6">
    <source>
        <dbReference type="PROSITE" id="PS51198"/>
    </source>
</evidence>
<evidence type="ECO:0000256" key="1">
    <source>
        <dbReference type="ARBA" id="ARBA00022741"/>
    </source>
</evidence>
<keyword evidence="2 5" id="KW-0378">Hydrolase</keyword>
<sequence length="846" mass="101912">MNNLNIDKIYIHKNAFKTIKRNKNLFIEFKNFIQKINNISPKQIKIISNSHYRGRLSYKNRIIFDFLDNSILVYMIGNHDIYNKMDFSLKNYHNNINLDGFQIIELSKNNINKIPKIKHIELYLRNDSIQNEIIHNTTYIDNFHYGISGIAGSGKTTILNKLSYMFLKENKNFMYLTYNAKLKDYFFNLVKKYYEEENEDFSKARNKLNVYTFKEFIKNIIKNFNLNINLSYYVSDDDCKTIIMNIIENSKKDFSSLSFYPNEIAKLINSLFIDIDFNDNINDIQIKIQKKLERKNKGISYSEKDIKLLSYIIKEYYTILKKENRKPFYYLYNDIDISKLNFSEKYIFIDEMQDLSIIEFEFIKKIFKDNNLIFTYDINQNITYNDAKDRNVLNRVKGFNANDIKYFNLKYNYRNSYVINKFANLFADNIEFVNGNHNHIPVKIYIGDKNKLITILEKSIQEKQIFVGAITPYDYKIKNNNYIEYFTIDEVKGLEFTNVAILDFYYSTNKKKTIDDIDIKRWYVAITRAKENLLIHFNNIKEFEDFKRTFNIDDLIKENLIEIGNDKNIIDLFINDLVYEDTQEIENIKLLEAEKLFKEYEKYKDNTSLENALNLLIDINYIYYLEEKINLLDIPNDILENIIYNRIIKNDIRTVQNLMHIIPSNIIKNVFKKIISNLSHIEKFINIFADSEKIDYLFNIIFDDNINTNNSDYIFLKKHFIDLCTKYFQKTNDNIFLEYIAKTHEKFKDYENAIEYYFKIKDYKKVNNLSKKIKTVTHTLRDIIFKSYVKIENNKKIFEKYNELYNDNNILEKIKEIDNNKYKEIYNIFYLNELNEFLNDLKRRIK</sequence>
<dbReference type="PANTHER" id="PTHR11070:SF2">
    <property type="entry name" value="ATP-DEPENDENT DNA HELICASE SRS2"/>
    <property type="match status" value="1"/>
</dbReference>
<feature type="binding site" evidence="5">
    <location>
        <begin position="149"/>
        <end position="156"/>
    </location>
    <ligand>
        <name>ATP</name>
        <dbReference type="ChEBI" id="CHEBI:30616"/>
    </ligand>
</feature>
<evidence type="ECO:0000256" key="5">
    <source>
        <dbReference type="PROSITE-ProRule" id="PRU00560"/>
    </source>
</evidence>
<dbReference type="Gene3D" id="3.40.50.300">
    <property type="entry name" value="P-loop containing nucleotide triphosphate hydrolases"/>
    <property type="match status" value="2"/>
</dbReference>
<gene>
    <name evidence="7" type="ORF">JRV97_01015</name>
</gene>
<dbReference type="SUPFAM" id="SSF52540">
    <property type="entry name" value="P-loop containing nucleoside triphosphate hydrolases"/>
    <property type="match status" value="1"/>
</dbReference>
<proteinExistence type="predicted"/>
<organism evidence="7 8">
    <name type="scientific">Marinitoga aeolica</name>
    <dbReference type="NCBI Taxonomy" id="2809031"/>
    <lineage>
        <taxon>Bacteria</taxon>
        <taxon>Thermotogati</taxon>
        <taxon>Thermotogota</taxon>
        <taxon>Thermotogae</taxon>
        <taxon>Petrotogales</taxon>
        <taxon>Petrotogaceae</taxon>
        <taxon>Marinitoga</taxon>
    </lineage>
</organism>
<protein>
    <submittedName>
        <fullName evidence="7">AAA family ATPase</fullName>
    </submittedName>
</protein>
<dbReference type="Proteomes" id="UP001232493">
    <property type="component" value="Chromosome"/>
</dbReference>
<dbReference type="Pfam" id="PF00580">
    <property type="entry name" value="UvrD-helicase"/>
    <property type="match status" value="1"/>
</dbReference>